<proteinExistence type="predicted"/>
<gene>
    <name evidence="2" type="ORF">AMAG_18466</name>
</gene>
<dbReference type="AlphaFoldDB" id="A0A0L0SBZ3"/>
<dbReference type="Proteomes" id="UP000054350">
    <property type="component" value="Unassembled WGS sequence"/>
</dbReference>
<feature type="signal peptide" evidence="1">
    <location>
        <begin position="1"/>
        <end position="23"/>
    </location>
</feature>
<dbReference type="EMBL" id="GG745335">
    <property type="protein sequence ID" value="KNE60068.1"/>
    <property type="molecule type" value="Genomic_DNA"/>
</dbReference>
<reference evidence="2 3" key="1">
    <citation type="submission" date="2009-11" db="EMBL/GenBank/DDBJ databases">
        <title>Annotation of Allomyces macrogynus ATCC 38327.</title>
        <authorList>
            <consortium name="The Broad Institute Genome Sequencing Platform"/>
            <person name="Russ C."/>
            <person name="Cuomo C."/>
            <person name="Burger G."/>
            <person name="Gray M.W."/>
            <person name="Holland P.W.H."/>
            <person name="King N."/>
            <person name="Lang F.B.F."/>
            <person name="Roger A.J."/>
            <person name="Ruiz-Trillo I."/>
            <person name="Young S.K."/>
            <person name="Zeng Q."/>
            <person name="Gargeya S."/>
            <person name="Fitzgerald M."/>
            <person name="Haas B."/>
            <person name="Abouelleil A."/>
            <person name="Alvarado L."/>
            <person name="Arachchi H.M."/>
            <person name="Berlin A."/>
            <person name="Chapman S.B."/>
            <person name="Gearin G."/>
            <person name="Goldberg J."/>
            <person name="Griggs A."/>
            <person name="Gujja S."/>
            <person name="Hansen M."/>
            <person name="Heiman D."/>
            <person name="Howarth C."/>
            <person name="Larimer J."/>
            <person name="Lui A."/>
            <person name="MacDonald P.J.P."/>
            <person name="McCowen C."/>
            <person name="Montmayeur A."/>
            <person name="Murphy C."/>
            <person name="Neiman D."/>
            <person name="Pearson M."/>
            <person name="Priest M."/>
            <person name="Roberts A."/>
            <person name="Saif S."/>
            <person name="Shea T."/>
            <person name="Sisk P."/>
            <person name="Stolte C."/>
            <person name="Sykes S."/>
            <person name="Wortman J."/>
            <person name="Nusbaum C."/>
            <person name="Birren B."/>
        </authorList>
    </citation>
    <scope>NUCLEOTIDE SEQUENCE [LARGE SCALE GENOMIC DNA]</scope>
    <source>
        <strain evidence="2 3">ATCC 38327</strain>
    </source>
</reference>
<reference evidence="3" key="2">
    <citation type="submission" date="2009-11" db="EMBL/GenBank/DDBJ databases">
        <title>The Genome Sequence of Allomyces macrogynus strain ATCC 38327.</title>
        <authorList>
            <consortium name="The Broad Institute Genome Sequencing Platform"/>
            <person name="Russ C."/>
            <person name="Cuomo C."/>
            <person name="Shea T."/>
            <person name="Young S.K."/>
            <person name="Zeng Q."/>
            <person name="Koehrsen M."/>
            <person name="Haas B."/>
            <person name="Borodovsky M."/>
            <person name="Guigo R."/>
            <person name="Alvarado L."/>
            <person name="Berlin A."/>
            <person name="Borenstein D."/>
            <person name="Chen Z."/>
            <person name="Engels R."/>
            <person name="Freedman E."/>
            <person name="Gellesch M."/>
            <person name="Goldberg J."/>
            <person name="Griggs A."/>
            <person name="Gujja S."/>
            <person name="Heiman D."/>
            <person name="Hepburn T."/>
            <person name="Howarth C."/>
            <person name="Jen D."/>
            <person name="Larson L."/>
            <person name="Lewis B."/>
            <person name="Mehta T."/>
            <person name="Park D."/>
            <person name="Pearson M."/>
            <person name="Roberts A."/>
            <person name="Saif S."/>
            <person name="Shenoy N."/>
            <person name="Sisk P."/>
            <person name="Stolte C."/>
            <person name="Sykes S."/>
            <person name="Walk T."/>
            <person name="White J."/>
            <person name="Yandava C."/>
            <person name="Burger G."/>
            <person name="Gray M.W."/>
            <person name="Holland P.W.H."/>
            <person name="King N."/>
            <person name="Lang F.B.F."/>
            <person name="Roger A.J."/>
            <person name="Ruiz-Trillo I."/>
            <person name="Lander E."/>
            <person name="Nusbaum C."/>
        </authorList>
    </citation>
    <scope>NUCLEOTIDE SEQUENCE [LARGE SCALE GENOMIC DNA]</scope>
    <source>
        <strain evidence="3">ATCC 38327</strain>
    </source>
</reference>
<name>A0A0L0SBZ3_ALLM3</name>
<evidence type="ECO:0000256" key="1">
    <source>
        <dbReference type="SAM" id="SignalP"/>
    </source>
</evidence>
<evidence type="ECO:0000313" key="3">
    <source>
        <dbReference type="Proteomes" id="UP000054350"/>
    </source>
</evidence>
<protein>
    <submittedName>
        <fullName evidence="2">Uncharacterized protein</fullName>
    </submittedName>
</protein>
<dbReference type="VEuPathDB" id="FungiDB:AMAG_18466"/>
<accession>A0A0L0SBZ3</accession>
<keyword evidence="1" id="KW-0732">Signal</keyword>
<evidence type="ECO:0000313" key="2">
    <source>
        <dbReference type="EMBL" id="KNE60068.1"/>
    </source>
</evidence>
<sequence>MGKYARIFWFLLSLLSLQWSTQSIFVDSREAQRLALPVGTDPTTRNWAGSGSKLTTSSPRSGVFVDTLTAALTAAVDAARRAPAEWRDQVLGGDTAELPTDTAHPIVQPTGTLTSRPLQDTLYVQARSVGAAERVARAYLHARHNLAHGARVASGALTDLAARLTTAADEYRDATRLLVRILMAVEERTAGNGAYAVVRRRSIAGAAAAAAGEVPQGP</sequence>
<dbReference type="OrthoDB" id="775571at2759"/>
<keyword evidence="3" id="KW-1185">Reference proteome</keyword>
<organism evidence="2 3">
    <name type="scientific">Allomyces macrogynus (strain ATCC 38327)</name>
    <name type="common">Allomyces javanicus var. macrogynus</name>
    <dbReference type="NCBI Taxonomy" id="578462"/>
    <lineage>
        <taxon>Eukaryota</taxon>
        <taxon>Fungi</taxon>
        <taxon>Fungi incertae sedis</taxon>
        <taxon>Blastocladiomycota</taxon>
        <taxon>Blastocladiomycetes</taxon>
        <taxon>Blastocladiales</taxon>
        <taxon>Blastocladiaceae</taxon>
        <taxon>Allomyces</taxon>
    </lineage>
</organism>
<feature type="chain" id="PRO_5005548008" evidence="1">
    <location>
        <begin position="24"/>
        <end position="218"/>
    </location>
</feature>